<proteinExistence type="predicted"/>
<gene>
    <name evidence="2" type="ORF">EVOR1521_LOCUS24963</name>
</gene>
<comment type="caution">
    <text evidence="2">The sequence shown here is derived from an EMBL/GenBank/DDBJ whole genome shotgun (WGS) entry which is preliminary data.</text>
</comment>
<feature type="domain" description="NADAR" evidence="1">
    <location>
        <begin position="60"/>
        <end position="158"/>
    </location>
</feature>
<dbReference type="InterPro" id="IPR012816">
    <property type="entry name" value="NADAR"/>
</dbReference>
<accession>A0AA36JBH0</accession>
<protein>
    <recommendedName>
        <fullName evidence="1">NADAR domain-containing protein</fullName>
    </recommendedName>
</protein>
<evidence type="ECO:0000259" key="1">
    <source>
        <dbReference type="Pfam" id="PF08719"/>
    </source>
</evidence>
<dbReference type="EMBL" id="CAUJNA010003435">
    <property type="protein sequence ID" value="CAJ1401938.1"/>
    <property type="molecule type" value="Genomic_DNA"/>
</dbReference>
<dbReference type="InterPro" id="IPR037238">
    <property type="entry name" value="YbiA-like_sf"/>
</dbReference>
<dbReference type="CDD" id="cd15457">
    <property type="entry name" value="NADAR"/>
    <property type="match status" value="1"/>
</dbReference>
<dbReference type="Pfam" id="PF08719">
    <property type="entry name" value="NADAR"/>
    <property type="match status" value="1"/>
</dbReference>
<keyword evidence="3" id="KW-1185">Reference proteome</keyword>
<sequence length="209" mass="23251">MATRRRQGMGSSEGPDSTTAVATCRKRSRGCWQRRGTPCWACLAVRALYFNLARRKFWERKKLFQNASGAEAFRTKRQLQGMEAFSYAGHGSNWAAMRHVLTRKFQDPELCEGLLATGDALLLEHNPVPNRDCIWSDNSDGSGKNWLGLQLMLLRDELSGASVWRLWLEPGRPAVWQASAAVRSSLKAAKAKANSSRGSGGVLHEVKQC</sequence>
<evidence type="ECO:0000313" key="2">
    <source>
        <dbReference type="EMBL" id="CAJ1401938.1"/>
    </source>
</evidence>
<dbReference type="Gene3D" id="1.10.357.40">
    <property type="entry name" value="YbiA-like"/>
    <property type="match status" value="1"/>
</dbReference>
<reference evidence="2" key="1">
    <citation type="submission" date="2023-08" db="EMBL/GenBank/DDBJ databases">
        <authorList>
            <person name="Chen Y."/>
            <person name="Shah S."/>
            <person name="Dougan E. K."/>
            <person name="Thang M."/>
            <person name="Chan C."/>
        </authorList>
    </citation>
    <scope>NUCLEOTIDE SEQUENCE</scope>
</reference>
<evidence type="ECO:0000313" key="3">
    <source>
        <dbReference type="Proteomes" id="UP001178507"/>
    </source>
</evidence>
<dbReference type="AlphaFoldDB" id="A0AA36JBH0"/>
<name>A0AA36JBH0_9DINO</name>
<dbReference type="SUPFAM" id="SSF143990">
    <property type="entry name" value="YbiA-like"/>
    <property type="match status" value="1"/>
</dbReference>
<dbReference type="Proteomes" id="UP001178507">
    <property type="component" value="Unassembled WGS sequence"/>
</dbReference>
<organism evidence="2 3">
    <name type="scientific">Effrenium voratum</name>
    <dbReference type="NCBI Taxonomy" id="2562239"/>
    <lineage>
        <taxon>Eukaryota</taxon>
        <taxon>Sar</taxon>
        <taxon>Alveolata</taxon>
        <taxon>Dinophyceae</taxon>
        <taxon>Suessiales</taxon>
        <taxon>Symbiodiniaceae</taxon>
        <taxon>Effrenium</taxon>
    </lineage>
</organism>